<evidence type="ECO:0000256" key="1">
    <source>
        <dbReference type="ARBA" id="ARBA00004613"/>
    </source>
</evidence>
<feature type="chain" id="PRO_5002159596" description="CFEM domain-containing protein" evidence="5">
    <location>
        <begin position="20"/>
        <end position="94"/>
    </location>
</feature>
<name>A0A0C2YRW7_HEBCY</name>
<dbReference type="Pfam" id="PF05730">
    <property type="entry name" value="CFEM"/>
    <property type="match status" value="1"/>
</dbReference>
<dbReference type="AlphaFoldDB" id="A0A0C2YRW7"/>
<proteinExistence type="predicted"/>
<evidence type="ECO:0000256" key="5">
    <source>
        <dbReference type="SAM" id="SignalP"/>
    </source>
</evidence>
<keyword evidence="8" id="KW-1185">Reference proteome</keyword>
<dbReference type="EMBL" id="KN831775">
    <property type="protein sequence ID" value="KIM43772.1"/>
    <property type="molecule type" value="Genomic_DNA"/>
</dbReference>
<gene>
    <name evidence="7" type="ORF">M413DRAFT_443671</name>
</gene>
<evidence type="ECO:0000256" key="4">
    <source>
        <dbReference type="ARBA" id="ARBA00023157"/>
    </source>
</evidence>
<reference evidence="7 8" key="1">
    <citation type="submission" date="2014-04" db="EMBL/GenBank/DDBJ databases">
        <authorList>
            <consortium name="DOE Joint Genome Institute"/>
            <person name="Kuo A."/>
            <person name="Gay G."/>
            <person name="Dore J."/>
            <person name="Kohler A."/>
            <person name="Nagy L.G."/>
            <person name="Floudas D."/>
            <person name="Copeland A."/>
            <person name="Barry K.W."/>
            <person name="Cichocki N."/>
            <person name="Veneault-Fourrey C."/>
            <person name="LaButti K."/>
            <person name="Lindquist E.A."/>
            <person name="Lipzen A."/>
            <person name="Lundell T."/>
            <person name="Morin E."/>
            <person name="Murat C."/>
            <person name="Sun H."/>
            <person name="Tunlid A."/>
            <person name="Henrissat B."/>
            <person name="Grigoriev I.V."/>
            <person name="Hibbett D.S."/>
            <person name="Martin F."/>
            <person name="Nordberg H.P."/>
            <person name="Cantor M.N."/>
            <person name="Hua S.X."/>
        </authorList>
    </citation>
    <scope>NUCLEOTIDE SEQUENCE [LARGE SCALE GENOMIC DNA]</scope>
    <source>
        <strain evidence="8">h7</strain>
    </source>
</reference>
<dbReference type="Proteomes" id="UP000053424">
    <property type="component" value="Unassembled WGS sequence"/>
</dbReference>
<dbReference type="InterPro" id="IPR008427">
    <property type="entry name" value="Extracellular_membr_CFEM_dom"/>
</dbReference>
<sequence>MRFTSIVFALLGVAATASAAATLEARDGFPQCMQECRGHDFGCDPNDWRCKCKNSGWQDWFQGCGRDKCHGKDFHGAGQAVWKRCRKANNPWGW</sequence>
<evidence type="ECO:0000313" key="7">
    <source>
        <dbReference type="EMBL" id="KIM43772.1"/>
    </source>
</evidence>
<evidence type="ECO:0000256" key="2">
    <source>
        <dbReference type="ARBA" id="ARBA00022525"/>
    </source>
</evidence>
<keyword evidence="3 5" id="KW-0732">Signal</keyword>
<protein>
    <recommendedName>
        <fullName evidence="6">CFEM domain-containing protein</fullName>
    </recommendedName>
</protein>
<organism evidence="7 8">
    <name type="scientific">Hebeloma cylindrosporum</name>
    <dbReference type="NCBI Taxonomy" id="76867"/>
    <lineage>
        <taxon>Eukaryota</taxon>
        <taxon>Fungi</taxon>
        <taxon>Dikarya</taxon>
        <taxon>Basidiomycota</taxon>
        <taxon>Agaricomycotina</taxon>
        <taxon>Agaricomycetes</taxon>
        <taxon>Agaricomycetidae</taxon>
        <taxon>Agaricales</taxon>
        <taxon>Agaricineae</taxon>
        <taxon>Hymenogastraceae</taxon>
        <taxon>Hebeloma</taxon>
    </lineage>
</organism>
<feature type="signal peptide" evidence="5">
    <location>
        <begin position="1"/>
        <end position="19"/>
    </location>
</feature>
<accession>A0A0C2YRW7</accession>
<evidence type="ECO:0000259" key="6">
    <source>
        <dbReference type="Pfam" id="PF05730"/>
    </source>
</evidence>
<evidence type="ECO:0000256" key="3">
    <source>
        <dbReference type="ARBA" id="ARBA00022729"/>
    </source>
</evidence>
<keyword evidence="4" id="KW-1015">Disulfide bond</keyword>
<feature type="domain" description="CFEM" evidence="6">
    <location>
        <begin position="27"/>
        <end position="85"/>
    </location>
</feature>
<dbReference type="HOGENOM" id="CLU_2386424_0_0_1"/>
<evidence type="ECO:0000313" key="8">
    <source>
        <dbReference type="Proteomes" id="UP000053424"/>
    </source>
</evidence>
<keyword evidence="2" id="KW-0964">Secreted</keyword>
<comment type="subcellular location">
    <subcellularLocation>
        <location evidence="1">Secreted</location>
    </subcellularLocation>
</comment>
<reference evidence="8" key="2">
    <citation type="submission" date="2015-01" db="EMBL/GenBank/DDBJ databases">
        <title>Evolutionary Origins and Diversification of the Mycorrhizal Mutualists.</title>
        <authorList>
            <consortium name="DOE Joint Genome Institute"/>
            <consortium name="Mycorrhizal Genomics Consortium"/>
            <person name="Kohler A."/>
            <person name="Kuo A."/>
            <person name="Nagy L.G."/>
            <person name="Floudas D."/>
            <person name="Copeland A."/>
            <person name="Barry K.W."/>
            <person name="Cichocki N."/>
            <person name="Veneault-Fourrey C."/>
            <person name="LaButti K."/>
            <person name="Lindquist E.A."/>
            <person name="Lipzen A."/>
            <person name="Lundell T."/>
            <person name="Morin E."/>
            <person name="Murat C."/>
            <person name="Riley R."/>
            <person name="Ohm R."/>
            <person name="Sun H."/>
            <person name="Tunlid A."/>
            <person name="Henrissat B."/>
            <person name="Grigoriev I.V."/>
            <person name="Hibbett D.S."/>
            <person name="Martin F."/>
        </authorList>
    </citation>
    <scope>NUCLEOTIDE SEQUENCE [LARGE SCALE GENOMIC DNA]</scope>
    <source>
        <strain evidence="8">h7</strain>
    </source>
</reference>
<dbReference type="GO" id="GO:0005576">
    <property type="term" value="C:extracellular region"/>
    <property type="evidence" value="ECO:0007669"/>
    <property type="project" value="UniProtKB-SubCell"/>
</dbReference>